<reference evidence="2" key="1">
    <citation type="submission" date="2018-10" db="EMBL/GenBank/DDBJ databases">
        <title>Effector identification in a new, highly contiguous assembly of the strawberry crown rot pathogen Phytophthora cactorum.</title>
        <authorList>
            <person name="Armitage A.D."/>
            <person name="Nellist C.F."/>
            <person name="Bates H."/>
            <person name="Vickerstaff R.J."/>
            <person name="Harrison R.J."/>
        </authorList>
    </citation>
    <scope>NUCLEOTIDE SEQUENCE</scope>
    <source>
        <strain evidence="2">4032</strain>
    </source>
</reference>
<organism evidence="2 3">
    <name type="scientific">Phytophthora cactorum</name>
    <dbReference type="NCBI Taxonomy" id="29920"/>
    <lineage>
        <taxon>Eukaryota</taxon>
        <taxon>Sar</taxon>
        <taxon>Stramenopiles</taxon>
        <taxon>Oomycota</taxon>
        <taxon>Peronosporomycetes</taxon>
        <taxon>Peronosporales</taxon>
        <taxon>Peronosporaceae</taxon>
        <taxon>Phytophthora</taxon>
    </lineage>
</organism>
<accession>A0A8T1CAK9</accession>
<feature type="compositionally biased region" description="Polar residues" evidence="1">
    <location>
        <begin position="21"/>
        <end position="35"/>
    </location>
</feature>
<sequence length="303" mass="33101">MNASLAVVVDFLPRPDAQRLLSSGSPCAHSRWNSPSKSDESESADVSSASSSLSRKSFWTTSSWTKALSSASAAEAQRRATITLTDKPSLFCRISFQTAFRTAGAHFETGHQVHRSPPRRLKVIMKRPSHSALFWKHRCIDDASRDDENVSPNVLPAPRSSVAKSSSTCCFFVDSEMEEELASSAGTLTPPWMSPQRSMRVLESESKSPSMLDHSSPPFASPARARCVQLHDSRSKTVQAHTGTAELHAKAAELKLHRTLGHVLLLLDNTSIRPSTLAASCGQVRIQHLVRGLTRFDHGQTSS</sequence>
<evidence type="ECO:0000256" key="1">
    <source>
        <dbReference type="SAM" id="MobiDB-lite"/>
    </source>
</evidence>
<name>A0A8T1CAK9_9STRA</name>
<evidence type="ECO:0000313" key="2">
    <source>
        <dbReference type="EMBL" id="KAG2917061.1"/>
    </source>
</evidence>
<dbReference type="AlphaFoldDB" id="A0A8T1CAK9"/>
<proteinExistence type="predicted"/>
<feature type="region of interest" description="Disordered" evidence="1">
    <location>
        <begin position="21"/>
        <end position="46"/>
    </location>
</feature>
<dbReference type="Proteomes" id="UP000774804">
    <property type="component" value="Unassembled WGS sequence"/>
</dbReference>
<comment type="caution">
    <text evidence="2">The sequence shown here is derived from an EMBL/GenBank/DDBJ whole genome shotgun (WGS) entry which is preliminary data.</text>
</comment>
<gene>
    <name evidence="2" type="ORF">PC115_g10820</name>
</gene>
<protein>
    <submittedName>
        <fullName evidence="2">Uncharacterized protein</fullName>
    </submittedName>
</protein>
<evidence type="ECO:0000313" key="3">
    <source>
        <dbReference type="Proteomes" id="UP000774804"/>
    </source>
</evidence>
<dbReference type="EMBL" id="RCMI01000327">
    <property type="protein sequence ID" value="KAG2917061.1"/>
    <property type="molecule type" value="Genomic_DNA"/>
</dbReference>